<evidence type="ECO:0000256" key="1">
    <source>
        <dbReference type="ARBA" id="ARBA00022630"/>
    </source>
</evidence>
<dbReference type="EMBL" id="JACHCE010000010">
    <property type="protein sequence ID" value="MBB5638860.1"/>
    <property type="molecule type" value="Genomic_DNA"/>
</dbReference>
<dbReference type="Proteomes" id="UP000537204">
    <property type="component" value="Unassembled WGS sequence"/>
</dbReference>
<proteinExistence type="predicted"/>
<keyword evidence="2" id="KW-0560">Oxidoreductase</keyword>
<reference evidence="4 5" key="1">
    <citation type="submission" date="2020-08" db="EMBL/GenBank/DDBJ databases">
        <title>Genomic Encyclopedia of Type Strains, Phase IV (KMG-V): Genome sequencing to study the core and pangenomes of soil and plant-associated prokaryotes.</title>
        <authorList>
            <person name="Whitman W."/>
        </authorList>
    </citation>
    <scope>NUCLEOTIDE SEQUENCE [LARGE SCALE GENOMIC DNA]</scope>
    <source>
        <strain evidence="4 5">S3M1</strain>
    </source>
</reference>
<dbReference type="InterPro" id="IPR023753">
    <property type="entry name" value="FAD/NAD-binding_dom"/>
</dbReference>
<evidence type="ECO:0000313" key="5">
    <source>
        <dbReference type="Proteomes" id="UP000537204"/>
    </source>
</evidence>
<dbReference type="PANTHER" id="PTHR48105">
    <property type="entry name" value="THIOREDOXIN REDUCTASE 1-RELATED-RELATED"/>
    <property type="match status" value="1"/>
</dbReference>
<evidence type="ECO:0000259" key="3">
    <source>
        <dbReference type="Pfam" id="PF07992"/>
    </source>
</evidence>
<dbReference type="InterPro" id="IPR036188">
    <property type="entry name" value="FAD/NAD-bd_sf"/>
</dbReference>
<sequence>MEKQEFEVIIIGGSYSGLSAAMSLGRAIRKTLIIDSGAPCNQQTPQSHNFITQDGFSPSQIAKTAKDQVLAYPTVSFLNDKVVQVTGENHNFTVLTATGIQLSTKKILFATGLKDLLPDIPGIASCWGISVIHCPYCHGYEYKGQSTGILSNDDTTLNFSKLISNWTKDLTVFTNGEIKFDADQQQQIRALNVTIVEKQIAGIIHTDGHIESISFIDGTQQKTDALYTRPPFTQHCPIPEKIGCEIDPKGLIVVDNFKKTSVQGVYAAGDCTEAMRSVASSVAAGTAAGALINHELISE</sequence>
<name>A0A7W9E2J9_9SPHI</name>
<comment type="caution">
    <text evidence="4">The sequence shown here is derived from an EMBL/GenBank/DDBJ whole genome shotgun (WGS) entry which is preliminary data.</text>
</comment>
<dbReference type="InterPro" id="IPR050097">
    <property type="entry name" value="Ferredoxin-NADP_redctase_2"/>
</dbReference>
<dbReference type="SUPFAM" id="SSF51905">
    <property type="entry name" value="FAD/NAD(P)-binding domain"/>
    <property type="match status" value="1"/>
</dbReference>
<dbReference type="GO" id="GO:0016491">
    <property type="term" value="F:oxidoreductase activity"/>
    <property type="evidence" value="ECO:0007669"/>
    <property type="project" value="UniProtKB-KW"/>
</dbReference>
<feature type="domain" description="FAD/NAD(P)-binding" evidence="3">
    <location>
        <begin position="7"/>
        <end position="285"/>
    </location>
</feature>
<dbReference type="PRINTS" id="PR00469">
    <property type="entry name" value="PNDRDTASEII"/>
</dbReference>
<dbReference type="Pfam" id="PF07992">
    <property type="entry name" value="Pyr_redox_2"/>
    <property type="match status" value="1"/>
</dbReference>
<organism evidence="4 5">
    <name type="scientific">Pedobacter cryoconitis</name>
    <dbReference type="NCBI Taxonomy" id="188932"/>
    <lineage>
        <taxon>Bacteria</taxon>
        <taxon>Pseudomonadati</taxon>
        <taxon>Bacteroidota</taxon>
        <taxon>Sphingobacteriia</taxon>
        <taxon>Sphingobacteriales</taxon>
        <taxon>Sphingobacteriaceae</taxon>
        <taxon>Pedobacter</taxon>
    </lineage>
</organism>
<dbReference type="RefSeq" id="WP_183884652.1">
    <property type="nucleotide sequence ID" value="NZ_JACHCE010000010.1"/>
</dbReference>
<evidence type="ECO:0000313" key="4">
    <source>
        <dbReference type="EMBL" id="MBB5638860.1"/>
    </source>
</evidence>
<keyword evidence="1" id="KW-0285">Flavoprotein</keyword>
<evidence type="ECO:0000256" key="2">
    <source>
        <dbReference type="ARBA" id="ARBA00023002"/>
    </source>
</evidence>
<protein>
    <submittedName>
        <fullName evidence="4">Thioredoxin reductase</fullName>
    </submittedName>
</protein>
<dbReference type="Gene3D" id="3.50.50.60">
    <property type="entry name" value="FAD/NAD(P)-binding domain"/>
    <property type="match status" value="2"/>
</dbReference>
<dbReference type="PRINTS" id="PR00368">
    <property type="entry name" value="FADPNR"/>
</dbReference>
<accession>A0A7W9E2J9</accession>
<dbReference type="AlphaFoldDB" id="A0A7W9E2J9"/>
<gene>
    <name evidence="4" type="ORF">HDE68_004795</name>
</gene>